<proteinExistence type="predicted"/>
<sequence length="363" mass="41359">MSTIAKEIESTMELNPGIPIKVLQDLIQKKYQVHISLKKIFRAKVLATKKVQSDFTTQYLLLRDYCAELLRSNRDTTVTIEVEREFNPTTESRQFKRIYICYGCLKVGFKQRGGEVLGLDGCFMKGPFPRQILTAVGVYGNNGIYPVAFAIVEAESSSSWTWFLQCLGNDLDLNIRSNFTFLSDRKKGIIPAIKKVYPSIEHRYCPRHIHENMKIKWRSNMFKNMLWKAGGQSVMDYSTMYDMAANGIEGGIPESWVDEVYWLSTWKKVNENTIDPINGKEMWTPSACPTSLLPPEHHTQIGRPKKARKKSVEELSQKINTGGKMTRKGKAVTCQVCKQKGHNKRGCKERGPSTSTQPTSQQQ</sequence>
<dbReference type="Proteomes" id="UP001056120">
    <property type="component" value="Linkage Group LG17"/>
</dbReference>
<accession>A0ACB9EWC6</accession>
<organism evidence="1 2">
    <name type="scientific">Smallanthus sonchifolius</name>
    <dbReference type="NCBI Taxonomy" id="185202"/>
    <lineage>
        <taxon>Eukaryota</taxon>
        <taxon>Viridiplantae</taxon>
        <taxon>Streptophyta</taxon>
        <taxon>Embryophyta</taxon>
        <taxon>Tracheophyta</taxon>
        <taxon>Spermatophyta</taxon>
        <taxon>Magnoliopsida</taxon>
        <taxon>eudicotyledons</taxon>
        <taxon>Gunneridae</taxon>
        <taxon>Pentapetalae</taxon>
        <taxon>asterids</taxon>
        <taxon>campanulids</taxon>
        <taxon>Asterales</taxon>
        <taxon>Asteraceae</taxon>
        <taxon>Asteroideae</taxon>
        <taxon>Heliantheae alliance</taxon>
        <taxon>Millerieae</taxon>
        <taxon>Smallanthus</taxon>
    </lineage>
</organism>
<comment type="caution">
    <text evidence="1">The sequence shown here is derived from an EMBL/GenBank/DDBJ whole genome shotgun (WGS) entry which is preliminary data.</text>
</comment>
<name>A0ACB9EWC6_9ASTR</name>
<evidence type="ECO:0000313" key="2">
    <source>
        <dbReference type="Proteomes" id="UP001056120"/>
    </source>
</evidence>
<evidence type="ECO:0000313" key="1">
    <source>
        <dbReference type="EMBL" id="KAI3763142.1"/>
    </source>
</evidence>
<reference evidence="1 2" key="2">
    <citation type="journal article" date="2022" name="Mol. Ecol. Resour.">
        <title>The genomes of chicory, endive, great burdock and yacon provide insights into Asteraceae paleo-polyploidization history and plant inulin production.</title>
        <authorList>
            <person name="Fan W."/>
            <person name="Wang S."/>
            <person name="Wang H."/>
            <person name="Wang A."/>
            <person name="Jiang F."/>
            <person name="Liu H."/>
            <person name="Zhao H."/>
            <person name="Xu D."/>
            <person name="Zhang Y."/>
        </authorList>
    </citation>
    <scope>NUCLEOTIDE SEQUENCE [LARGE SCALE GENOMIC DNA]</scope>
    <source>
        <strain evidence="2">cv. Yunnan</strain>
        <tissue evidence="1">Leaves</tissue>
    </source>
</reference>
<reference evidence="2" key="1">
    <citation type="journal article" date="2022" name="Mol. Ecol. Resour.">
        <title>The genomes of chicory, endive, great burdock and yacon provide insights into Asteraceae palaeo-polyploidization history and plant inulin production.</title>
        <authorList>
            <person name="Fan W."/>
            <person name="Wang S."/>
            <person name="Wang H."/>
            <person name="Wang A."/>
            <person name="Jiang F."/>
            <person name="Liu H."/>
            <person name="Zhao H."/>
            <person name="Xu D."/>
            <person name="Zhang Y."/>
        </authorList>
    </citation>
    <scope>NUCLEOTIDE SEQUENCE [LARGE SCALE GENOMIC DNA]</scope>
    <source>
        <strain evidence="2">cv. Yunnan</strain>
    </source>
</reference>
<gene>
    <name evidence="1" type="ORF">L1987_53592</name>
</gene>
<dbReference type="EMBL" id="CM042034">
    <property type="protein sequence ID" value="KAI3763142.1"/>
    <property type="molecule type" value="Genomic_DNA"/>
</dbReference>
<protein>
    <submittedName>
        <fullName evidence="1">Uncharacterized protein</fullName>
    </submittedName>
</protein>
<keyword evidence="2" id="KW-1185">Reference proteome</keyword>